<feature type="compositionally biased region" description="Low complexity" evidence="1">
    <location>
        <begin position="1"/>
        <end position="10"/>
    </location>
</feature>
<dbReference type="Proteomes" id="UP000264006">
    <property type="component" value="Plasmid pEDY32-46I"/>
</dbReference>
<dbReference type="AlphaFoldDB" id="A0A346Y769"/>
<name>A0A346Y769_9ACTN</name>
<keyword evidence="3" id="KW-1185">Reference proteome</keyword>
<protein>
    <submittedName>
        <fullName evidence="2">Uncharacterized protein</fullName>
    </submittedName>
</protein>
<gene>
    <name evidence="2" type="ORF">DVS28_b0576</name>
</gene>
<dbReference type="RefSeq" id="WP_114594878.1">
    <property type="nucleotide sequence ID" value="NZ_CP031166.1"/>
</dbReference>
<reference evidence="2 3" key="1">
    <citation type="submission" date="2018-09" db="EMBL/GenBank/DDBJ databases">
        <title>Complete genome sequence of Euzebya sp. DY32-46 isolated from seawater of Pacific Ocean.</title>
        <authorList>
            <person name="Xu L."/>
            <person name="Wu Y.-H."/>
            <person name="Xu X.-W."/>
        </authorList>
    </citation>
    <scope>NUCLEOTIDE SEQUENCE [LARGE SCALE GENOMIC DNA]</scope>
    <source>
        <strain evidence="2 3">DY32-46</strain>
        <plasmid evidence="3">pedy32-46i</plasmid>
    </source>
</reference>
<evidence type="ECO:0000313" key="2">
    <source>
        <dbReference type="EMBL" id="AXV10316.1"/>
    </source>
</evidence>
<proteinExistence type="predicted"/>
<dbReference type="KEGG" id="euz:DVS28_b0576"/>
<evidence type="ECO:0000256" key="1">
    <source>
        <dbReference type="SAM" id="MobiDB-lite"/>
    </source>
</evidence>
<geneLocation type="plasmid" evidence="3">
    <name>pedy32-46i</name>
</geneLocation>
<evidence type="ECO:0000313" key="3">
    <source>
        <dbReference type="Proteomes" id="UP000264006"/>
    </source>
</evidence>
<dbReference type="EMBL" id="CP031166">
    <property type="protein sequence ID" value="AXV10316.1"/>
    <property type="molecule type" value="Genomic_DNA"/>
</dbReference>
<feature type="region of interest" description="Disordered" evidence="1">
    <location>
        <begin position="1"/>
        <end position="24"/>
    </location>
</feature>
<organism evidence="2 3">
    <name type="scientific">Euzebya pacifica</name>
    <dbReference type="NCBI Taxonomy" id="1608957"/>
    <lineage>
        <taxon>Bacteria</taxon>
        <taxon>Bacillati</taxon>
        <taxon>Actinomycetota</taxon>
        <taxon>Nitriliruptoria</taxon>
        <taxon>Euzebyales</taxon>
    </lineage>
</organism>
<accession>A0A346Y769</accession>
<keyword evidence="2" id="KW-0614">Plasmid</keyword>
<sequence length="193" mass="21221">MTTTTTFRNTTTRRRPDGSLAPVRPHEVTVKRATPITPAPTTIAPMVDPGLDPMSGRPTGDLSADEWARYADLWHARADKAEAAGPSDRVNAALYRRRAEICEARGKADFQVLLNPNGKIANATPIDTYEGPRWAVYPARDTARSGKPRFINPDGKHAAEGWRTDTKALPAWAEVVMSTTTQTALLRTYPVNR</sequence>